<accession>A0A7S2XXY5</accession>
<keyword evidence="4" id="KW-0732">Signal</keyword>
<dbReference type="Pfam" id="PF00085">
    <property type="entry name" value="Thioredoxin"/>
    <property type="match status" value="1"/>
</dbReference>
<reference evidence="6" key="1">
    <citation type="submission" date="2021-01" db="EMBL/GenBank/DDBJ databases">
        <authorList>
            <person name="Corre E."/>
            <person name="Pelletier E."/>
            <person name="Niang G."/>
            <person name="Scheremetjew M."/>
            <person name="Finn R."/>
            <person name="Kale V."/>
            <person name="Holt S."/>
            <person name="Cochrane G."/>
            <person name="Meng A."/>
            <person name="Brown T."/>
            <person name="Cohen L."/>
        </authorList>
    </citation>
    <scope>NUCLEOTIDE SEQUENCE</scope>
    <source>
        <strain evidence="6">CCMP1661</strain>
    </source>
</reference>
<evidence type="ECO:0000256" key="3">
    <source>
        <dbReference type="SAM" id="MobiDB-lite"/>
    </source>
</evidence>
<feature type="coiled-coil region" evidence="2">
    <location>
        <begin position="181"/>
        <end position="212"/>
    </location>
</feature>
<dbReference type="PROSITE" id="PS51352">
    <property type="entry name" value="THIOREDOXIN_2"/>
    <property type="match status" value="1"/>
</dbReference>
<feature type="region of interest" description="Disordered" evidence="3">
    <location>
        <begin position="212"/>
        <end position="253"/>
    </location>
</feature>
<organism evidence="6">
    <name type="scientific">Fibrocapsa japonica</name>
    <dbReference type="NCBI Taxonomy" id="94617"/>
    <lineage>
        <taxon>Eukaryota</taxon>
        <taxon>Sar</taxon>
        <taxon>Stramenopiles</taxon>
        <taxon>Ochrophyta</taxon>
        <taxon>Raphidophyceae</taxon>
        <taxon>Chattonellales</taxon>
        <taxon>Chattonellaceae</taxon>
        <taxon>Fibrocapsa</taxon>
    </lineage>
</organism>
<dbReference type="InterPro" id="IPR036249">
    <property type="entry name" value="Thioredoxin-like_sf"/>
</dbReference>
<name>A0A7S2XXY5_9STRA</name>
<protein>
    <recommendedName>
        <fullName evidence="5">Thioredoxin domain-containing protein</fullName>
    </recommendedName>
</protein>
<feature type="chain" id="PRO_5031487135" description="Thioredoxin domain-containing protein" evidence="4">
    <location>
        <begin position="22"/>
        <end position="395"/>
    </location>
</feature>
<dbReference type="GO" id="GO:0003756">
    <property type="term" value="F:protein disulfide isomerase activity"/>
    <property type="evidence" value="ECO:0007669"/>
    <property type="project" value="TreeGrafter"/>
</dbReference>
<sequence length="395" mass="43353">MGTSLLFAILSTIFFVLQASSAPADPLVQQLSANDIVDNIEVWNSDYMVMFYAPWCPHCRQLSPLYEEISKEITKPDMQLGKFNCEGSQTNLQFCNALNVDRYPMIMFFGYGSFPQGNLLKQALTKTQPALPQAISFDGLLFPEAIKDWAKTCRAVSRFHRFKDNVKALFSFNKLGQWQQAAALTNEALAAKEELQAELAALQQDHQLLQQQSAAANQGGQQQGANAVPAAGSASSSWFGDLTTPQADGASPDLQQNNQQAIEEYVQQLLDNAEGAAIAEEYATAEDPFVVLKEAGYPDEMIALRSCVADMAATYCETVVDPSSEPFCESISLCVMEGFESDQCRPPTCPFVDPRGCELSKVCFQQDVLDEYAQFILQFFANGVGVDLEEGKVAA</sequence>
<dbReference type="CDD" id="cd02961">
    <property type="entry name" value="PDI_a_family"/>
    <property type="match status" value="1"/>
</dbReference>
<proteinExistence type="inferred from homology"/>
<feature type="compositionally biased region" description="Polar residues" evidence="3">
    <location>
        <begin position="233"/>
        <end position="246"/>
    </location>
</feature>
<dbReference type="InterPro" id="IPR013766">
    <property type="entry name" value="Thioredoxin_domain"/>
</dbReference>
<dbReference type="InterPro" id="IPR051063">
    <property type="entry name" value="PDI"/>
</dbReference>
<dbReference type="SUPFAM" id="SSF52833">
    <property type="entry name" value="Thioredoxin-like"/>
    <property type="match status" value="1"/>
</dbReference>
<dbReference type="PANTHER" id="PTHR45672">
    <property type="entry name" value="PROTEIN DISULFIDE-ISOMERASE C17H9.14C-RELATED"/>
    <property type="match status" value="1"/>
</dbReference>
<evidence type="ECO:0000259" key="5">
    <source>
        <dbReference type="PROSITE" id="PS51352"/>
    </source>
</evidence>
<dbReference type="EMBL" id="HBHR01011820">
    <property type="protein sequence ID" value="CAD9863183.1"/>
    <property type="molecule type" value="Transcribed_RNA"/>
</dbReference>
<keyword evidence="2" id="KW-0175">Coiled coil</keyword>
<evidence type="ECO:0000256" key="2">
    <source>
        <dbReference type="SAM" id="Coils"/>
    </source>
</evidence>
<dbReference type="Gene3D" id="3.40.30.10">
    <property type="entry name" value="Glutaredoxin"/>
    <property type="match status" value="1"/>
</dbReference>
<evidence type="ECO:0000313" key="6">
    <source>
        <dbReference type="EMBL" id="CAD9863183.1"/>
    </source>
</evidence>
<feature type="signal peptide" evidence="4">
    <location>
        <begin position="1"/>
        <end position="21"/>
    </location>
</feature>
<comment type="similarity">
    <text evidence="1">Belongs to the protein disulfide isomerase family.</text>
</comment>
<dbReference type="InterPro" id="IPR017937">
    <property type="entry name" value="Thioredoxin_CS"/>
</dbReference>
<feature type="compositionally biased region" description="Low complexity" evidence="3">
    <location>
        <begin position="212"/>
        <end position="232"/>
    </location>
</feature>
<dbReference type="GO" id="GO:0005783">
    <property type="term" value="C:endoplasmic reticulum"/>
    <property type="evidence" value="ECO:0007669"/>
    <property type="project" value="TreeGrafter"/>
</dbReference>
<dbReference type="PROSITE" id="PS00194">
    <property type="entry name" value="THIOREDOXIN_1"/>
    <property type="match status" value="1"/>
</dbReference>
<dbReference type="GO" id="GO:0006457">
    <property type="term" value="P:protein folding"/>
    <property type="evidence" value="ECO:0007669"/>
    <property type="project" value="TreeGrafter"/>
</dbReference>
<evidence type="ECO:0000256" key="4">
    <source>
        <dbReference type="SAM" id="SignalP"/>
    </source>
</evidence>
<gene>
    <name evidence="6" type="ORF">FJAP1339_LOCUS5716</name>
</gene>
<dbReference type="AlphaFoldDB" id="A0A7S2XXY5"/>
<evidence type="ECO:0000256" key="1">
    <source>
        <dbReference type="ARBA" id="ARBA00006347"/>
    </source>
</evidence>
<feature type="domain" description="Thioredoxin" evidence="5">
    <location>
        <begin position="16"/>
        <end position="151"/>
    </location>
</feature>